<evidence type="ECO:0000313" key="1">
    <source>
        <dbReference type="EMBL" id="GAN12468.1"/>
    </source>
</evidence>
<dbReference type="RefSeq" id="WP_042468459.1">
    <property type="nucleotide sequence ID" value="NZ_BBJS01000010.1"/>
</dbReference>
<protein>
    <submittedName>
        <fullName evidence="1">DNA, contig: SP610</fullName>
    </submittedName>
</protein>
<reference evidence="1 2" key="1">
    <citation type="submission" date="2014-08" db="EMBL/GenBank/DDBJ databases">
        <title>Whole genome shotgun sequence of Sphingomonas paucimobilis NBRC 13935.</title>
        <authorList>
            <person name="Hosoyama A."/>
            <person name="Hashimoto M."/>
            <person name="Hosoyama Y."/>
            <person name="Noguchi M."/>
            <person name="Uohara A."/>
            <person name="Ohji S."/>
            <person name="Katano-Makiyama Y."/>
            <person name="Ichikawa N."/>
            <person name="Kimura A."/>
            <person name="Yamazoe A."/>
            <person name="Fujita N."/>
        </authorList>
    </citation>
    <scope>NUCLEOTIDE SEQUENCE [LARGE SCALE GENOMIC DNA]</scope>
    <source>
        <strain evidence="1 2">NBRC 13935</strain>
    </source>
</reference>
<dbReference type="Gene3D" id="3.40.50.1110">
    <property type="entry name" value="SGNH hydrolase"/>
    <property type="match status" value="1"/>
</dbReference>
<name>A0A0C9NCH9_SPHPI</name>
<dbReference type="GO" id="GO:0016788">
    <property type="term" value="F:hydrolase activity, acting on ester bonds"/>
    <property type="evidence" value="ECO:0007669"/>
    <property type="project" value="UniProtKB-ARBA"/>
</dbReference>
<dbReference type="AlphaFoldDB" id="A0A0C9NCH9"/>
<dbReference type="EMBL" id="BBJS01000010">
    <property type="protein sequence ID" value="GAN12468.1"/>
    <property type="molecule type" value="Genomic_DNA"/>
</dbReference>
<proteinExistence type="predicted"/>
<dbReference type="GeneID" id="78526360"/>
<evidence type="ECO:0000313" key="2">
    <source>
        <dbReference type="Proteomes" id="UP000032025"/>
    </source>
</evidence>
<sequence length="615" mass="64905">MAKISELPQLANPAGTELVPVVGADGATKAARIGGLVDGAVARLVVAIGIEPVRAGWQEVVVDSNNRVVSGYHPVLSNYDGGRSALERRILVLEGGGEGVETIARKGGWITCTVDVNGRVVRGKHVLFGNYPAQDVETGGGNAAWAAKIAELRGLRLRDAAALHPNPPKVVRRTLTKPLTPAASAEILRYDDPRLTASLPLVHRNSDYPNNEMVAGGWIKAADGSIYAPHFSIRFVTDAPRIDVRYGYTGQARVLVDGQPVSLSRTLDLGDGEDDWPIMCIDFGADTRTIRPTYTVTAGGSGYAEGDVLTVAGTAGDPLRLEVTSVNADGALRASGLRVKAWGTLTALSSDAVAATGGTGTGATIKLSGADGFIGHTTRRMRRIEICMGAGLVQFADLRVPKGSTVRPWPVAGPRLMVMQDSYGQVFPDYPQGVWAHRMADMLGIEDVWLNTMGGTGFINGDVRYGQRLGEIAANLPPAHQPLIFLTQASINDAGRSEAEIQAAVTAYWTEAFARLPGDAVMVQTGILRAPGNAPSDAQSAAVRAGFDAVCAAEDPQGKRSFFVETRAPTAMMVVPDATVEWIAGDQAHPPQVGHDYIGAAFAPLVLRGLQSLSL</sequence>
<comment type="caution">
    <text evidence="1">The sequence shown here is derived from an EMBL/GenBank/DDBJ whole genome shotgun (WGS) entry which is preliminary data.</text>
</comment>
<dbReference type="Proteomes" id="UP000032025">
    <property type="component" value="Unassembled WGS sequence"/>
</dbReference>
<keyword evidence="2" id="KW-1185">Reference proteome</keyword>
<accession>A0A0C9NCH9</accession>
<dbReference type="InterPro" id="IPR036514">
    <property type="entry name" value="SGNH_hydro_sf"/>
</dbReference>
<organism evidence="1 2">
    <name type="scientific">Sphingomonas paucimobilis NBRC 13935</name>
    <dbReference type="NCBI Taxonomy" id="1219050"/>
    <lineage>
        <taxon>Bacteria</taxon>
        <taxon>Pseudomonadati</taxon>
        <taxon>Pseudomonadota</taxon>
        <taxon>Alphaproteobacteria</taxon>
        <taxon>Sphingomonadales</taxon>
        <taxon>Sphingomonadaceae</taxon>
        <taxon>Sphingomonas</taxon>
    </lineage>
</organism>
<gene>
    <name evidence="1" type="ORF">SP6_10_00480</name>
</gene>
<dbReference type="SUPFAM" id="SSF52266">
    <property type="entry name" value="SGNH hydrolase"/>
    <property type="match status" value="1"/>
</dbReference>